<dbReference type="STRING" id="135208.A0A4Z0A7M0"/>
<accession>A0A4Z0A7M0</accession>
<evidence type="ECO:0000256" key="2">
    <source>
        <dbReference type="SAM" id="MobiDB-lite"/>
    </source>
</evidence>
<proteinExistence type="predicted"/>
<feature type="compositionally biased region" description="Basic and acidic residues" evidence="2">
    <location>
        <begin position="19"/>
        <end position="33"/>
    </location>
</feature>
<gene>
    <name evidence="4" type="ORF">EWM64_g1278</name>
</gene>
<sequence>MAPFNRRTQLATQAPDGAWLHDKAPPSGPRRDTASAVHAGPTTNKLVVSNLHYEVTPKDLMAIFGQIGTLVREPLIRKPPLIERLGRAEGEAKTALVKNTRSVAVARARGKGARGAAAPAPRPARAKPKTAAELDTELDAFMGAPPAGAKTTETQVQNGGSAQEGDVEMQ</sequence>
<dbReference type="Proteomes" id="UP000298061">
    <property type="component" value="Unassembled WGS sequence"/>
</dbReference>
<feature type="region of interest" description="Disordered" evidence="2">
    <location>
        <begin position="107"/>
        <end position="170"/>
    </location>
</feature>
<evidence type="ECO:0000313" key="5">
    <source>
        <dbReference type="Proteomes" id="UP000298061"/>
    </source>
</evidence>
<organism evidence="4 5">
    <name type="scientific">Hericium alpestre</name>
    <dbReference type="NCBI Taxonomy" id="135208"/>
    <lineage>
        <taxon>Eukaryota</taxon>
        <taxon>Fungi</taxon>
        <taxon>Dikarya</taxon>
        <taxon>Basidiomycota</taxon>
        <taxon>Agaricomycotina</taxon>
        <taxon>Agaricomycetes</taxon>
        <taxon>Russulales</taxon>
        <taxon>Hericiaceae</taxon>
        <taxon>Hericium</taxon>
    </lineage>
</organism>
<dbReference type="SUPFAM" id="SSF54928">
    <property type="entry name" value="RNA-binding domain, RBD"/>
    <property type="match status" value="1"/>
</dbReference>
<comment type="caution">
    <text evidence="4">The sequence shown here is derived from an EMBL/GenBank/DDBJ whole genome shotgun (WGS) entry which is preliminary data.</text>
</comment>
<dbReference type="Gene3D" id="3.30.70.330">
    <property type="match status" value="1"/>
</dbReference>
<dbReference type="EMBL" id="SFCI01000083">
    <property type="protein sequence ID" value="TFY82735.1"/>
    <property type="molecule type" value="Genomic_DNA"/>
</dbReference>
<feature type="compositionally biased region" description="Polar residues" evidence="2">
    <location>
        <begin position="151"/>
        <end position="161"/>
    </location>
</feature>
<dbReference type="InterPro" id="IPR035979">
    <property type="entry name" value="RBD_domain_sf"/>
</dbReference>
<dbReference type="Pfam" id="PF13865">
    <property type="entry name" value="FoP_duplication"/>
    <property type="match status" value="1"/>
</dbReference>
<feature type="compositionally biased region" description="Polar residues" evidence="2">
    <location>
        <begin position="1"/>
        <end position="12"/>
    </location>
</feature>
<dbReference type="InterPro" id="IPR025715">
    <property type="entry name" value="FoP_C"/>
</dbReference>
<evidence type="ECO:0000313" key="4">
    <source>
        <dbReference type="EMBL" id="TFY82735.1"/>
    </source>
</evidence>
<dbReference type="SMART" id="SM01218">
    <property type="entry name" value="FoP_duplication"/>
    <property type="match status" value="1"/>
</dbReference>
<keyword evidence="5" id="KW-1185">Reference proteome</keyword>
<keyword evidence="1" id="KW-0694">RNA-binding</keyword>
<dbReference type="InterPro" id="IPR012677">
    <property type="entry name" value="Nucleotide-bd_a/b_plait_sf"/>
</dbReference>
<name>A0A4Z0A7M0_9AGAM</name>
<dbReference type="AlphaFoldDB" id="A0A4Z0A7M0"/>
<dbReference type="GO" id="GO:0003723">
    <property type="term" value="F:RNA binding"/>
    <property type="evidence" value="ECO:0007669"/>
    <property type="project" value="UniProtKB-KW"/>
</dbReference>
<dbReference type="OrthoDB" id="5382468at2759"/>
<protein>
    <recommendedName>
        <fullName evidence="3">Chromatin target of PRMT1 protein C-terminal domain-containing protein</fullName>
    </recommendedName>
</protein>
<feature type="domain" description="Chromatin target of PRMT1 protein C-terminal" evidence="3">
    <location>
        <begin position="77"/>
        <end position="170"/>
    </location>
</feature>
<reference evidence="4 5" key="1">
    <citation type="submission" date="2019-02" db="EMBL/GenBank/DDBJ databases">
        <title>Genome sequencing of the rare red list fungi Hericium alpestre (H. flagellum).</title>
        <authorList>
            <person name="Buettner E."/>
            <person name="Kellner H."/>
        </authorList>
    </citation>
    <scope>NUCLEOTIDE SEQUENCE [LARGE SCALE GENOMIC DNA]</scope>
    <source>
        <strain evidence="4 5">DSM 108284</strain>
    </source>
</reference>
<feature type="region of interest" description="Disordered" evidence="2">
    <location>
        <begin position="1"/>
        <end position="39"/>
    </location>
</feature>
<evidence type="ECO:0000256" key="1">
    <source>
        <dbReference type="ARBA" id="ARBA00022884"/>
    </source>
</evidence>
<evidence type="ECO:0000259" key="3">
    <source>
        <dbReference type="SMART" id="SM01218"/>
    </source>
</evidence>